<gene>
    <name evidence="1" type="primary">ubiJ</name>
    <name evidence="2" type="ORF">THMIRHAT_19480</name>
</gene>
<keyword evidence="3" id="KW-1185">Reference proteome</keyword>
<evidence type="ECO:0000313" key="2">
    <source>
        <dbReference type="EMBL" id="BBP44202.1"/>
    </source>
</evidence>
<dbReference type="HAMAP" id="MF_02215">
    <property type="entry name" value="UbiJ"/>
    <property type="match status" value="1"/>
</dbReference>
<keyword evidence="1" id="KW-0831">Ubiquinone biosynthesis</keyword>
<organism evidence="2 3">
    <name type="scientific">Thiosulfativibrio zosterae</name>
    <dbReference type="NCBI Taxonomy" id="2675053"/>
    <lineage>
        <taxon>Bacteria</taxon>
        <taxon>Pseudomonadati</taxon>
        <taxon>Pseudomonadota</taxon>
        <taxon>Gammaproteobacteria</taxon>
        <taxon>Thiotrichales</taxon>
        <taxon>Piscirickettsiaceae</taxon>
        <taxon>Thiosulfativibrio</taxon>
    </lineage>
</organism>
<evidence type="ECO:0000313" key="3">
    <source>
        <dbReference type="Proteomes" id="UP000501466"/>
    </source>
</evidence>
<comment type="similarity">
    <text evidence="1">Belongs to the UbiJ family.</text>
</comment>
<dbReference type="RefSeq" id="WP_173291942.1">
    <property type="nucleotide sequence ID" value="NZ_AP021888.1"/>
</dbReference>
<sequence length="227" mass="24989">MALKSLEDNVQKGIEKSLETAQKLPGLVKTGLSKGLETLLNQLIRLDEEQGKGFAPCDEKVIQLTLGDVSQTFFIIYQITDKQGEFSVQTTLMGAPDCHIKTRLGALINQQPAERITGDEILAQQFLNALADLEIDWEEHLSHYTGDLVAFKVGHAVRTGIDAKQQAKQKAGDTFKEYLQFEVNLLPTQHQVAAFNQKVNATQSAVDALENRINALFASVNSAHSAK</sequence>
<dbReference type="GO" id="GO:0005737">
    <property type="term" value="C:cytoplasm"/>
    <property type="evidence" value="ECO:0007669"/>
    <property type="project" value="UniProtKB-SubCell"/>
</dbReference>
<dbReference type="Proteomes" id="UP000501466">
    <property type="component" value="Chromosome"/>
</dbReference>
<dbReference type="EMBL" id="AP021888">
    <property type="protein sequence ID" value="BBP44202.1"/>
    <property type="molecule type" value="Genomic_DNA"/>
</dbReference>
<dbReference type="PANTHER" id="PTHR38693:SF1">
    <property type="entry name" value="UBIQUINONE BIOSYNTHESIS ACCESSORY FACTOR UBIJ"/>
    <property type="match status" value="1"/>
</dbReference>
<protein>
    <recommendedName>
        <fullName evidence="1">Ubiquinone biosynthesis accessory factor UbiJ</fullName>
    </recommendedName>
</protein>
<dbReference type="GO" id="GO:0006744">
    <property type="term" value="P:ubiquinone biosynthetic process"/>
    <property type="evidence" value="ECO:0007669"/>
    <property type="project" value="UniProtKB-UniRule"/>
</dbReference>
<dbReference type="PANTHER" id="PTHR38693">
    <property type="entry name" value="UBIQUINONE BIOSYNTHESIS PROTEIN UBIJ"/>
    <property type="match status" value="1"/>
</dbReference>
<proteinExistence type="inferred from homology"/>
<comment type="subcellular location">
    <subcellularLocation>
        <location evidence="1">Cytoplasm</location>
    </subcellularLocation>
</comment>
<evidence type="ECO:0000256" key="1">
    <source>
        <dbReference type="HAMAP-Rule" id="MF_02215"/>
    </source>
</evidence>
<name>A0A6F8PQ00_9GAMM</name>
<reference evidence="3" key="1">
    <citation type="submission" date="2019-11" db="EMBL/GenBank/DDBJ databases">
        <title>Isolation and characterization of two novel species in the genus Thiomicrorhabdus.</title>
        <authorList>
            <person name="Mochizuki J."/>
            <person name="Kojima H."/>
            <person name="Fukui M."/>
        </authorList>
    </citation>
    <scope>NUCLEOTIDE SEQUENCE [LARGE SCALE GENOMIC DNA]</scope>
    <source>
        <strain evidence="3">AkT22</strain>
    </source>
</reference>
<dbReference type="InterPro" id="IPR038989">
    <property type="entry name" value="UbiJ"/>
</dbReference>
<comment type="pathway">
    <text evidence="1">Cofactor biosynthesis; ubiquinone biosynthesis.</text>
</comment>
<dbReference type="UniPathway" id="UPA00232"/>
<dbReference type="KEGG" id="tzo:THMIRHAT_19480"/>
<keyword evidence="1" id="KW-0963">Cytoplasm</keyword>
<comment type="function">
    <text evidence="1">Required for ubiquinone (coenzyme Q) biosynthesis. Binds hydrophobic ubiquinone biosynthetic intermediates via its SCP2 domain and is essential for the stability of the Ubi complex. May constitute a docking platform where Ubi enzymes assemble and access their SCP2-bound polyprenyl substrates.</text>
</comment>
<accession>A0A6F8PQ00</accession>
<dbReference type="AlphaFoldDB" id="A0A6F8PQ00"/>